<comment type="subcellular location">
    <subcellularLocation>
        <location evidence="1">Mitochondrion</location>
    </subcellularLocation>
</comment>
<evidence type="ECO:0000256" key="1">
    <source>
        <dbReference type="ARBA" id="ARBA00004173"/>
    </source>
</evidence>
<evidence type="ECO:0000256" key="5">
    <source>
        <dbReference type="ARBA" id="ARBA00023128"/>
    </source>
</evidence>
<dbReference type="AlphaFoldDB" id="A0AAE9WAK5"/>
<proteinExistence type="inferred from homology"/>
<feature type="compositionally biased region" description="Basic and acidic residues" evidence="8">
    <location>
        <begin position="77"/>
        <end position="91"/>
    </location>
</feature>
<dbReference type="GO" id="GO:0003735">
    <property type="term" value="F:structural constituent of ribosome"/>
    <property type="evidence" value="ECO:0007669"/>
    <property type="project" value="TreeGrafter"/>
</dbReference>
<accession>A0AAE9WAK5</accession>
<keyword evidence="3" id="KW-0809">Transit peptide</keyword>
<dbReference type="PANTHER" id="PTHR12810:SF0">
    <property type="entry name" value="SMALL RIBOSOMAL SUBUNIT PROTEIN MS29"/>
    <property type="match status" value="1"/>
</dbReference>
<keyword evidence="4 9" id="KW-0689">Ribosomal protein</keyword>
<evidence type="ECO:0000256" key="6">
    <source>
        <dbReference type="ARBA" id="ARBA00023274"/>
    </source>
</evidence>
<dbReference type="KEGG" id="som:SOMG_02111"/>
<feature type="region of interest" description="Disordered" evidence="8">
    <location>
        <begin position="53"/>
        <end position="106"/>
    </location>
</feature>
<evidence type="ECO:0000313" key="10">
    <source>
        <dbReference type="Proteomes" id="UP001212411"/>
    </source>
</evidence>
<gene>
    <name evidence="9" type="primary">rsm23</name>
    <name evidence="9" type="ORF">SOMG_02111</name>
</gene>
<evidence type="ECO:0000256" key="2">
    <source>
        <dbReference type="ARBA" id="ARBA00009863"/>
    </source>
</evidence>
<reference evidence="9 10" key="1">
    <citation type="journal article" date="2023" name="G3 (Bethesda)">
        <title>A high-quality reference genome for the fission yeast Schizosaccharomyces osmophilus.</title>
        <authorList>
            <person name="Jia G.S."/>
            <person name="Zhang W.C."/>
            <person name="Liang Y."/>
            <person name="Liu X.H."/>
            <person name="Rhind N."/>
            <person name="Pidoux A."/>
            <person name="Brysch-Herzberg M."/>
            <person name="Du L.L."/>
        </authorList>
    </citation>
    <scope>NUCLEOTIDE SEQUENCE [LARGE SCALE GENOMIC DNA]</scope>
    <source>
        <strain evidence="9 10">CBS 15793</strain>
    </source>
</reference>
<protein>
    <recommendedName>
        <fullName evidence="7">Small ribosomal subunit protein mS29</fullName>
    </recommendedName>
</protein>
<dbReference type="GeneID" id="80875592"/>
<evidence type="ECO:0000256" key="8">
    <source>
        <dbReference type="SAM" id="MobiDB-lite"/>
    </source>
</evidence>
<keyword evidence="5" id="KW-0496">Mitochondrion</keyword>
<evidence type="ECO:0000256" key="3">
    <source>
        <dbReference type="ARBA" id="ARBA00022946"/>
    </source>
</evidence>
<dbReference type="Pfam" id="PF10236">
    <property type="entry name" value="DAP3"/>
    <property type="match status" value="1"/>
</dbReference>
<comment type="similarity">
    <text evidence="2">Belongs to the mitochondrion-specific ribosomal protein mS29 family.</text>
</comment>
<name>A0AAE9WAK5_9SCHI</name>
<evidence type="ECO:0000256" key="7">
    <source>
        <dbReference type="ARBA" id="ARBA00035140"/>
    </source>
</evidence>
<dbReference type="Proteomes" id="UP001212411">
    <property type="component" value="Chromosome 1"/>
</dbReference>
<sequence>MLPNVRSTSNVLNVRTGLLGKSKFAWRHRVCNCTYKLEQTKYRNSNGIQEFSTFQPLNKNENDKEQYRESGNLRSNGKKESRSIEYDESNKTNKKSPRQGQGSSNGSIVLDELISHDDQHVKENHKTMHWSPKTEGKMYEIPNPLLEKLDALGAIEKQKKSFSFFSNPVLLHREVTTKLYNILQRSKDVGSEKGRYVLDGSDGSGRSISLLQAEIFAFSHPNYVVLGLHNCERWVDSSSAYAYNPSSKSWVQPELTKEFLTSVMNVNSKILRTLSTSKNYELVPGKSIVAGTDLHTFLRKVTSNPELSVKFYQPFMQELDAATKKPGSSVNVLFIIDNLSILSVPTKYKNPENRNLSPCDFYFIKSLYEYLSGARSFHRGTVFAATSSQPRIKTPSLDVALGKANFDPYVPINNSVYESVKSVKVIPMEPYSVNESLSVMEHLVNSNVCLEPVQSHLQNHVLSGGNPRLFFDTCTRLT</sequence>
<evidence type="ECO:0000256" key="4">
    <source>
        <dbReference type="ARBA" id="ARBA00022980"/>
    </source>
</evidence>
<keyword evidence="6" id="KW-0687">Ribonucleoprotein</keyword>
<dbReference type="InterPro" id="IPR019368">
    <property type="entry name" value="Ribosomal_mS29"/>
</dbReference>
<organism evidence="9 10">
    <name type="scientific">Schizosaccharomyces osmophilus</name>
    <dbReference type="NCBI Taxonomy" id="2545709"/>
    <lineage>
        <taxon>Eukaryota</taxon>
        <taxon>Fungi</taxon>
        <taxon>Dikarya</taxon>
        <taxon>Ascomycota</taxon>
        <taxon>Taphrinomycotina</taxon>
        <taxon>Schizosaccharomycetes</taxon>
        <taxon>Schizosaccharomycetales</taxon>
        <taxon>Schizosaccharomycetaceae</taxon>
        <taxon>Schizosaccharomyces</taxon>
    </lineage>
</organism>
<keyword evidence="10" id="KW-1185">Reference proteome</keyword>
<dbReference type="GO" id="GO:0005763">
    <property type="term" value="C:mitochondrial small ribosomal subunit"/>
    <property type="evidence" value="ECO:0007669"/>
    <property type="project" value="TreeGrafter"/>
</dbReference>
<dbReference type="RefSeq" id="XP_056035970.1">
    <property type="nucleotide sequence ID" value="XM_056180903.1"/>
</dbReference>
<dbReference type="PANTHER" id="PTHR12810">
    <property type="entry name" value="MITOCHONDRIAL 28S RIBOSOMAL PROTEIN S29"/>
    <property type="match status" value="1"/>
</dbReference>
<dbReference type="EMBL" id="CP115611">
    <property type="protein sequence ID" value="WBW71727.1"/>
    <property type="molecule type" value="Genomic_DNA"/>
</dbReference>
<evidence type="ECO:0000313" key="9">
    <source>
        <dbReference type="EMBL" id="WBW71727.1"/>
    </source>
</evidence>